<accession>I0IFD6</accession>
<name>I0IFD6_PHYMF</name>
<organism evidence="2 3">
    <name type="scientific">Phycisphaera mikurensis (strain NBRC 102666 / KCTC 22515 / FYK2301M01)</name>
    <dbReference type="NCBI Taxonomy" id="1142394"/>
    <lineage>
        <taxon>Bacteria</taxon>
        <taxon>Pseudomonadati</taxon>
        <taxon>Planctomycetota</taxon>
        <taxon>Phycisphaerae</taxon>
        <taxon>Phycisphaerales</taxon>
        <taxon>Phycisphaeraceae</taxon>
        <taxon>Phycisphaera</taxon>
    </lineage>
</organism>
<proteinExistence type="predicted"/>
<dbReference type="HOGENOM" id="CLU_1128247_0_0_0"/>
<evidence type="ECO:0000256" key="1">
    <source>
        <dbReference type="SAM" id="MobiDB-lite"/>
    </source>
</evidence>
<dbReference type="Proteomes" id="UP000007881">
    <property type="component" value="Chromosome"/>
</dbReference>
<feature type="compositionally biased region" description="Gly residues" evidence="1">
    <location>
        <begin position="183"/>
        <end position="200"/>
    </location>
</feature>
<evidence type="ECO:0000313" key="3">
    <source>
        <dbReference type="Proteomes" id="UP000007881"/>
    </source>
</evidence>
<sequence>MQMNDEPQTDPSATEKARGKLAEQAEAAADHPETQKAKKSLTDLKDQVAGQAREHADAAKERLHGHAEERRNRVAENLRGVASGLKTAAGEIREKPETTAWQADGIARVASVAEQAADYLGERDTKELLTDARDYAKKYPLATIGGALVLGLVGARLLNASKERDHGSASGSAAAGASRFSGGVSGSSGGAAGGSVGAAGGSASHPAADHVHGTMTPAAPGPSVPADVPPPPTRRFEPSAPPPTGA</sequence>
<reference evidence="2 3" key="1">
    <citation type="submission" date="2012-02" db="EMBL/GenBank/DDBJ databases">
        <title>Complete genome sequence of Phycisphaera mikurensis NBRC 102666.</title>
        <authorList>
            <person name="Ankai A."/>
            <person name="Hosoyama A."/>
            <person name="Terui Y."/>
            <person name="Sekine M."/>
            <person name="Fukai R."/>
            <person name="Kato Y."/>
            <person name="Nakamura S."/>
            <person name="Yamada-Narita S."/>
            <person name="Kawakoshi A."/>
            <person name="Fukunaga Y."/>
            <person name="Yamazaki S."/>
            <person name="Fujita N."/>
        </authorList>
    </citation>
    <scope>NUCLEOTIDE SEQUENCE [LARGE SCALE GENOMIC DNA]</scope>
    <source>
        <strain evidence="3">NBRC 102666 / KCTC 22515 / FYK2301M01</strain>
    </source>
</reference>
<feature type="compositionally biased region" description="Low complexity" evidence="1">
    <location>
        <begin position="168"/>
        <end position="182"/>
    </location>
</feature>
<feature type="compositionally biased region" description="Basic and acidic residues" evidence="1">
    <location>
        <begin position="13"/>
        <end position="76"/>
    </location>
</feature>
<feature type="region of interest" description="Disordered" evidence="1">
    <location>
        <begin position="1"/>
        <end position="78"/>
    </location>
</feature>
<dbReference type="KEGG" id="phm:PSMK_18150"/>
<keyword evidence="3" id="KW-1185">Reference proteome</keyword>
<dbReference type="SUPFAM" id="SSF47162">
    <property type="entry name" value="Apolipoprotein"/>
    <property type="match status" value="1"/>
</dbReference>
<protein>
    <submittedName>
        <fullName evidence="2">Uncharacterized protein</fullName>
    </submittedName>
</protein>
<feature type="compositionally biased region" description="Polar residues" evidence="1">
    <location>
        <begin position="1"/>
        <end position="12"/>
    </location>
</feature>
<feature type="region of interest" description="Disordered" evidence="1">
    <location>
        <begin position="163"/>
        <end position="246"/>
    </location>
</feature>
<dbReference type="STRING" id="1142394.PSMK_18150"/>
<dbReference type="EMBL" id="AP012338">
    <property type="protein sequence ID" value="BAM03974.1"/>
    <property type="molecule type" value="Genomic_DNA"/>
</dbReference>
<gene>
    <name evidence="2" type="ordered locus">PSMK_18150</name>
</gene>
<dbReference type="AlphaFoldDB" id="I0IFD6"/>
<feature type="compositionally biased region" description="Pro residues" evidence="1">
    <location>
        <begin position="219"/>
        <end position="246"/>
    </location>
</feature>
<evidence type="ECO:0000313" key="2">
    <source>
        <dbReference type="EMBL" id="BAM03974.1"/>
    </source>
</evidence>